<organism evidence="2 3">
    <name type="scientific">Bifidobacterium bifidum</name>
    <dbReference type="NCBI Taxonomy" id="1681"/>
    <lineage>
        <taxon>Bacteria</taxon>
        <taxon>Bacillati</taxon>
        <taxon>Actinomycetota</taxon>
        <taxon>Actinomycetes</taxon>
        <taxon>Bifidobacteriales</taxon>
        <taxon>Bifidobacteriaceae</taxon>
        <taxon>Bifidobacterium</taxon>
    </lineage>
</organism>
<evidence type="ECO:0000313" key="2">
    <source>
        <dbReference type="EMBL" id="KAB7486105.1"/>
    </source>
</evidence>
<protein>
    <submittedName>
        <fullName evidence="2">Alpha-galactosidase</fullName>
    </submittedName>
</protein>
<dbReference type="AlphaFoldDB" id="A0A7J5TLX5"/>
<evidence type="ECO:0000313" key="3">
    <source>
        <dbReference type="Proteomes" id="UP000451386"/>
    </source>
</evidence>
<dbReference type="InterPro" id="IPR013785">
    <property type="entry name" value="Aldolase_TIM"/>
</dbReference>
<comment type="caution">
    <text evidence="2">The sequence shown here is derived from an EMBL/GenBank/DDBJ whole genome shotgun (WGS) entry which is preliminary data.</text>
</comment>
<proteinExistence type="predicted"/>
<dbReference type="GeneID" id="29695726"/>
<evidence type="ECO:0000256" key="1">
    <source>
        <dbReference type="ARBA" id="ARBA00023277"/>
    </source>
</evidence>
<dbReference type="Pfam" id="PF05691">
    <property type="entry name" value="Raffinose_syn"/>
    <property type="match status" value="2"/>
</dbReference>
<sequence length="630" mass="70669">MITVRSVVAHTECGPFDEHGEVELPPDSVSEHRIPWRTLRSATVTEISAQLPESNPILERPTLLAGRSVSVRLQLGRSKPVGPILCLYQHKEWWMRPAWVERFCDIPERTQLVLWKSAKAWHVMIPVFCHGMRVDIRGDGRGDNDLLLDVSTNQVGHVQLQGPLLVHRQSDRKVEDPYELIRGCAEWVMLQNGGLGRLWKQTLPESLRGFGWCTWDSLGTNVSEQAIIAKMEEFAAKHVPVSWVLIDDGWSQVENGKLTGFDADTTRFPQGLSHTIDVLKHDFGVRYVGVWQAFQGYWRGVDVDALAGKPESDDDWREYYKQGYSDGDARVEDPKLLVSRSAFETLPNGMAIPTANPECAALFWRTWNTHLDAAGIDFVKVDSQGTLPVLTRGLESYASLGVRHDAVEYATNWIRHEDDNGDWEYAHLAVIHCMGMTPENYWQRCAEGVARTSDDFFPNIPESLAEHAIENAYCSLLIGCLCYCDWDMFWTRHPHARTHMLLRWISGGPIYCSDKLGETDSAPLAPLFDADGNLTHPDGVGVPVLDSLLADPVHGDVPLGIRNTFRGDEVLLFVGLNADAPQTAHIRATESPLTVFDPQTGERVHLSVGEDLALTLHYGECELRILQTLT</sequence>
<gene>
    <name evidence="2" type="ORF">GBA83_09145</name>
</gene>
<dbReference type="InterPro" id="IPR008811">
    <property type="entry name" value="Glycosyl_hydrolases_36"/>
</dbReference>
<dbReference type="Proteomes" id="UP000451386">
    <property type="component" value="Unassembled WGS sequence"/>
</dbReference>
<dbReference type="PANTHER" id="PTHR31268">
    <property type="match status" value="1"/>
</dbReference>
<accession>A0A7J5TLX5</accession>
<name>A0A7J5TLX5_BIFBI</name>
<dbReference type="Gene3D" id="3.20.20.70">
    <property type="entry name" value="Aldolase class I"/>
    <property type="match status" value="1"/>
</dbReference>
<dbReference type="InterPro" id="IPR017853">
    <property type="entry name" value="GH"/>
</dbReference>
<dbReference type="EMBL" id="WDOP01000011">
    <property type="protein sequence ID" value="KAB7486105.1"/>
    <property type="molecule type" value="Genomic_DNA"/>
</dbReference>
<dbReference type="SUPFAM" id="SSF51445">
    <property type="entry name" value="(Trans)glycosidases"/>
    <property type="match status" value="1"/>
</dbReference>
<keyword evidence="1" id="KW-0119">Carbohydrate metabolism</keyword>
<dbReference type="PANTHER" id="PTHR31268:SF32">
    <property type="entry name" value="GALACTINOL--SUCROSE GALACTOSYLTRANSFERASE 2-RELATED"/>
    <property type="match status" value="1"/>
</dbReference>
<dbReference type="RefSeq" id="WP_014482450.1">
    <property type="nucleotide sequence ID" value="NZ_WDOP01000011.1"/>
</dbReference>
<reference evidence="2 3" key="1">
    <citation type="journal article" date="2019" name="Nat. Med.">
        <title>A library of human gut bacterial isolates paired with longitudinal multiomics data enables mechanistic microbiome research.</title>
        <authorList>
            <person name="Poyet M."/>
            <person name="Groussin M."/>
            <person name="Gibbons S.M."/>
            <person name="Avila-Pacheco J."/>
            <person name="Jiang X."/>
            <person name="Kearney S.M."/>
            <person name="Perrotta A.R."/>
            <person name="Berdy B."/>
            <person name="Zhao S."/>
            <person name="Lieberman T.D."/>
            <person name="Swanson P.K."/>
            <person name="Smith M."/>
            <person name="Roesemann S."/>
            <person name="Alexander J.E."/>
            <person name="Rich S.A."/>
            <person name="Livny J."/>
            <person name="Vlamakis H."/>
            <person name="Clish C."/>
            <person name="Bullock K."/>
            <person name="Deik A."/>
            <person name="Scott J."/>
            <person name="Pierce K.A."/>
            <person name="Xavier R.J."/>
            <person name="Alm E.J."/>
        </authorList>
    </citation>
    <scope>NUCLEOTIDE SEQUENCE [LARGE SCALE GENOMIC DNA]</scope>
    <source>
        <strain evidence="2 3">BIOML-A13</strain>
    </source>
</reference>